<dbReference type="Proteomes" id="UP000185146">
    <property type="component" value="Chromosome"/>
</dbReference>
<sequence length="335" mass="37412">MTDQSGESSGINVNADLAPVLTATPTGIKYIFNLLFGKKHAEAERMLKLAEAQNAVDVRKILSGEATYDHSNHKLTTANTGDPKLLVAEKVRIDEASNLIECSIQAAAYIEEGPDAAKTEELEDFVNRWKNEAKFISSNAAQAIWGRVLAQEVSSPGSISLRTLDVIRNISKIEAINFNNICNYVAFDKVVIDNQKGKPVSNEVFASMRDAGLIANFTPGNYRASRWSKTNLEISENDVKPALYVRCGEFFIFIYEDELKSSKLDDPSFCYWELTMAGRELYKIVQKSMNAKIEDVAKAIFKSDEQYLSFANYTRYIDVEKNQVDTASITKIPND</sequence>
<dbReference type="InterPro" id="IPR021254">
    <property type="entry name" value="DUF2806"/>
</dbReference>
<evidence type="ECO:0000313" key="1">
    <source>
        <dbReference type="EMBL" id="APO80190.1"/>
    </source>
</evidence>
<name>A0A1L5PJF7_PSEPU</name>
<accession>A0A1L5PJF7</accession>
<dbReference type="RefSeq" id="WP_075043784.1">
    <property type="nucleotide sequence ID" value="NZ_CP018743.1"/>
</dbReference>
<evidence type="ECO:0000313" key="2">
    <source>
        <dbReference type="Proteomes" id="UP000185146"/>
    </source>
</evidence>
<dbReference type="Pfam" id="PF10987">
    <property type="entry name" value="DUF2806"/>
    <property type="match status" value="1"/>
</dbReference>
<dbReference type="EMBL" id="CP018743">
    <property type="protein sequence ID" value="APO80190.1"/>
    <property type="molecule type" value="Genomic_DNA"/>
</dbReference>
<evidence type="ECO:0008006" key="3">
    <source>
        <dbReference type="Google" id="ProtNLM"/>
    </source>
</evidence>
<reference evidence="1 2" key="1">
    <citation type="submission" date="2016-12" db="EMBL/GenBank/DDBJ databases">
        <title>Draft Genome Sequence of Mercury Resistant Pseudomonas DRA525.</title>
        <authorList>
            <person name="Drace K.M."/>
        </authorList>
    </citation>
    <scope>NUCLEOTIDE SEQUENCE [LARGE SCALE GENOMIC DNA]</scope>
    <source>
        <strain evidence="1 2">DRA525</strain>
    </source>
</reference>
<gene>
    <name evidence="1" type="ORF">BL240_01245</name>
</gene>
<proteinExistence type="predicted"/>
<dbReference type="AlphaFoldDB" id="A0A1L5PJF7"/>
<organism evidence="1 2">
    <name type="scientific">Pseudomonas putida</name>
    <name type="common">Arthrobacter siderocapsulatus</name>
    <dbReference type="NCBI Taxonomy" id="303"/>
    <lineage>
        <taxon>Bacteria</taxon>
        <taxon>Pseudomonadati</taxon>
        <taxon>Pseudomonadota</taxon>
        <taxon>Gammaproteobacteria</taxon>
        <taxon>Pseudomonadales</taxon>
        <taxon>Pseudomonadaceae</taxon>
        <taxon>Pseudomonas</taxon>
    </lineage>
</organism>
<protein>
    <recommendedName>
        <fullName evidence="3">DUF2806 domain-containing protein</fullName>
    </recommendedName>
</protein>